<accession>A0A0A9X751</accession>
<feature type="region of interest" description="Disordered" evidence="1">
    <location>
        <begin position="250"/>
        <end position="278"/>
    </location>
</feature>
<evidence type="ECO:0000256" key="1">
    <source>
        <dbReference type="SAM" id="MobiDB-lite"/>
    </source>
</evidence>
<evidence type="ECO:0000313" key="2">
    <source>
        <dbReference type="EMBL" id="JAG15834.1"/>
    </source>
</evidence>
<protein>
    <submittedName>
        <fullName evidence="2">Uncharacterized protein</fullName>
    </submittedName>
</protein>
<reference evidence="2" key="2">
    <citation type="submission" date="2014-07" db="EMBL/GenBank/DDBJ databases">
        <authorList>
            <person name="Hull J."/>
        </authorList>
    </citation>
    <scope>NUCLEOTIDE SEQUENCE</scope>
</reference>
<dbReference type="EMBL" id="GBHO01027770">
    <property type="protein sequence ID" value="JAG15834.1"/>
    <property type="molecule type" value="Transcribed_RNA"/>
</dbReference>
<feature type="compositionally biased region" description="Basic and acidic residues" evidence="1">
    <location>
        <begin position="261"/>
        <end position="278"/>
    </location>
</feature>
<reference evidence="2" key="1">
    <citation type="journal article" date="2014" name="PLoS ONE">
        <title>Transcriptome-Based Identification of ABC Transporters in the Western Tarnished Plant Bug Lygus hesperus.</title>
        <authorList>
            <person name="Hull J.J."/>
            <person name="Chaney K."/>
            <person name="Geib S.M."/>
            <person name="Fabrick J.A."/>
            <person name="Brent C.S."/>
            <person name="Walsh D."/>
            <person name="Lavine L.C."/>
        </authorList>
    </citation>
    <scope>NUCLEOTIDE SEQUENCE</scope>
</reference>
<sequence>TLLLNDNDNLEQNNVSKFNNNVLIGTVDSEKEATIIMNQGAFAEGSVNLYNEKKVANGIDNPRPKSEEFADRMVHNDSTYAMECSASYDDLDERSYCTENQLTGVSSSLDNIDYDNGKSLSIEIIQSTGNLDDTLSITTTKNIFRECHSLELLEAEVGDSRSYKNSKRHHRNKSITLSGQPQLWKSAGTLPKTHSFDRGSIDAQLMCYDEALRQLAKVRKSTGAKDAQSNTSPELDLKLNKSAKSLDHVEMKSVGSSPESFRGRSTEFRTPTDDELDYLDRDNNFPPPPIHFLENEDSELCQLDDDKSLQIDVLPMPISMLTPIKETQ</sequence>
<name>A0A0A9X751_LYGHE</name>
<organism evidence="2">
    <name type="scientific">Lygus hesperus</name>
    <name type="common">Western plant bug</name>
    <dbReference type="NCBI Taxonomy" id="30085"/>
    <lineage>
        <taxon>Eukaryota</taxon>
        <taxon>Metazoa</taxon>
        <taxon>Ecdysozoa</taxon>
        <taxon>Arthropoda</taxon>
        <taxon>Hexapoda</taxon>
        <taxon>Insecta</taxon>
        <taxon>Pterygota</taxon>
        <taxon>Neoptera</taxon>
        <taxon>Paraneoptera</taxon>
        <taxon>Hemiptera</taxon>
        <taxon>Heteroptera</taxon>
        <taxon>Panheteroptera</taxon>
        <taxon>Cimicomorpha</taxon>
        <taxon>Miridae</taxon>
        <taxon>Mirini</taxon>
        <taxon>Lygus</taxon>
    </lineage>
</organism>
<feature type="non-terminal residue" evidence="2">
    <location>
        <position position="1"/>
    </location>
</feature>
<proteinExistence type="predicted"/>
<dbReference type="AlphaFoldDB" id="A0A0A9X751"/>
<feature type="non-terminal residue" evidence="2">
    <location>
        <position position="328"/>
    </location>
</feature>
<gene>
    <name evidence="2" type="ORF">CM83_4459</name>
</gene>